<feature type="compositionally biased region" description="Polar residues" evidence="1">
    <location>
        <begin position="132"/>
        <end position="153"/>
    </location>
</feature>
<feature type="region of interest" description="Disordered" evidence="1">
    <location>
        <begin position="185"/>
        <end position="210"/>
    </location>
</feature>
<keyword evidence="3" id="KW-1185">Reference proteome</keyword>
<evidence type="ECO:0000256" key="1">
    <source>
        <dbReference type="SAM" id="MobiDB-lite"/>
    </source>
</evidence>
<evidence type="ECO:0000313" key="3">
    <source>
        <dbReference type="Proteomes" id="UP001623348"/>
    </source>
</evidence>
<reference evidence="2 3" key="1">
    <citation type="submission" date="2024-06" db="EMBL/GenBank/DDBJ databases">
        <title>The draft genome of Grus japonensis, version 3.</title>
        <authorList>
            <person name="Nabeshima K."/>
            <person name="Suzuki S."/>
            <person name="Onuma M."/>
        </authorList>
    </citation>
    <scope>NUCLEOTIDE SEQUENCE [LARGE SCALE GENOMIC DNA]</scope>
    <source>
        <strain evidence="2 3">451A</strain>
    </source>
</reference>
<accession>A0ABC9VW15</accession>
<proteinExistence type="predicted"/>
<gene>
    <name evidence="2" type="ORF">GRJ2_000167300</name>
</gene>
<dbReference type="EMBL" id="BAAFJT010000001">
    <property type="protein sequence ID" value="GAB0177021.1"/>
    <property type="molecule type" value="Genomic_DNA"/>
</dbReference>
<sequence>MIEVIEEWSEKIIVDFVLKQKPDNLKPGKGKGYIAAPLATLLNSAVKQIGMQSKLVQSSREAELNQLELKNKSGIGNKALWDMSNTATEGKENSVSDPTDKDEELPSELDLGLDLFDFDRWQLGVCKKEPSTSDCQCPTSGSNSTNSGPARQCSTTNNVPLLAPSQHDHARYVVNVPPHFNSSLTTNANESCDTKYSPDGTPTPGFRHPRWKVEDGPDGKFSFIIL</sequence>
<name>A0ABC9VW15_GRUJA</name>
<protein>
    <submittedName>
        <fullName evidence="2">Uncharacterized protein</fullName>
    </submittedName>
</protein>
<evidence type="ECO:0000313" key="2">
    <source>
        <dbReference type="EMBL" id="GAB0177021.1"/>
    </source>
</evidence>
<comment type="caution">
    <text evidence="2">The sequence shown here is derived from an EMBL/GenBank/DDBJ whole genome shotgun (WGS) entry which is preliminary data.</text>
</comment>
<organism evidence="2 3">
    <name type="scientific">Grus japonensis</name>
    <name type="common">Japanese crane</name>
    <name type="synonym">Red-crowned crane</name>
    <dbReference type="NCBI Taxonomy" id="30415"/>
    <lineage>
        <taxon>Eukaryota</taxon>
        <taxon>Metazoa</taxon>
        <taxon>Chordata</taxon>
        <taxon>Craniata</taxon>
        <taxon>Vertebrata</taxon>
        <taxon>Euteleostomi</taxon>
        <taxon>Archelosauria</taxon>
        <taxon>Archosauria</taxon>
        <taxon>Dinosauria</taxon>
        <taxon>Saurischia</taxon>
        <taxon>Theropoda</taxon>
        <taxon>Coelurosauria</taxon>
        <taxon>Aves</taxon>
        <taxon>Neognathae</taxon>
        <taxon>Neoaves</taxon>
        <taxon>Gruiformes</taxon>
        <taxon>Gruidae</taxon>
        <taxon>Grus</taxon>
    </lineage>
</organism>
<dbReference type="AlphaFoldDB" id="A0ABC9VW15"/>
<dbReference type="Proteomes" id="UP001623348">
    <property type="component" value="Unassembled WGS sequence"/>
</dbReference>
<feature type="region of interest" description="Disordered" evidence="1">
    <location>
        <begin position="128"/>
        <end position="153"/>
    </location>
</feature>